<dbReference type="Gene3D" id="1.25.40.420">
    <property type="match status" value="1"/>
</dbReference>
<keyword evidence="2" id="KW-0677">Repeat</keyword>
<dbReference type="Proteomes" id="UP000281553">
    <property type="component" value="Unassembled WGS sequence"/>
</dbReference>
<dbReference type="SMART" id="SM00875">
    <property type="entry name" value="BACK"/>
    <property type="match status" value="1"/>
</dbReference>
<dbReference type="InterPro" id="IPR011333">
    <property type="entry name" value="SKP1/BTB/POZ_sf"/>
</dbReference>
<dbReference type="CDD" id="cd18186">
    <property type="entry name" value="BTB_POZ_ZBTB_KLHL-like"/>
    <property type="match status" value="1"/>
</dbReference>
<dbReference type="EMBL" id="UYRU01059287">
    <property type="protein sequence ID" value="VDN14439.1"/>
    <property type="molecule type" value="Genomic_DNA"/>
</dbReference>
<evidence type="ECO:0000256" key="2">
    <source>
        <dbReference type="ARBA" id="ARBA00022737"/>
    </source>
</evidence>
<feature type="domain" description="BACK" evidence="3">
    <location>
        <begin position="78"/>
        <end position="180"/>
    </location>
</feature>
<dbReference type="PANTHER" id="PTHR24412:SF441">
    <property type="entry name" value="KELCH-LIKE PROTEIN 28"/>
    <property type="match status" value="1"/>
</dbReference>
<evidence type="ECO:0000313" key="4">
    <source>
        <dbReference type="EMBL" id="VDN14439.1"/>
    </source>
</evidence>
<name>A0A3P7P0Q2_DIBLA</name>
<sequence>MIKVPRLLEQVDWLVRISEVRLSASTLIDYLYTGRIEITFTNAMNMILLAKQLSLPCVENWGVTFLSARLQNDNLSECWEFAAAANCTGLQEACVQHMNTFFEATVANDLFLELPADVVLAMLRNDDLQVDSEEKVFEAVKRWVCPTGILDEGRIIHAPEMLKEVRWNQTEHSFRRRLLESDDLIGSSVDCIKCIGLADHWIGYSSLRNQEECPFNASRRLARLATCVLVFGKSAVNDLPAVYQYDLKTKTCDQLSTVDGLQDARFLAHGGGADGPMNTIEKFIPSDPPTADLSSWSWAALDSLNDLTIIHGAVAIQQF</sequence>
<gene>
    <name evidence="4" type="ORF">DILT_LOCUS10270</name>
</gene>
<dbReference type="AlphaFoldDB" id="A0A3P7P0Q2"/>
<dbReference type="Pfam" id="PF07707">
    <property type="entry name" value="BACK"/>
    <property type="match status" value="1"/>
</dbReference>
<keyword evidence="1" id="KW-0880">Kelch repeat</keyword>
<evidence type="ECO:0000259" key="3">
    <source>
        <dbReference type="SMART" id="SM00875"/>
    </source>
</evidence>
<dbReference type="InterPro" id="IPR011705">
    <property type="entry name" value="BACK"/>
</dbReference>
<protein>
    <recommendedName>
        <fullName evidence="3">BACK domain-containing protein</fullName>
    </recommendedName>
</protein>
<accession>A0A3P7P0Q2</accession>
<dbReference type="PANTHER" id="PTHR24412">
    <property type="entry name" value="KELCH PROTEIN"/>
    <property type="match status" value="1"/>
</dbReference>
<reference evidence="4 5" key="1">
    <citation type="submission" date="2018-11" db="EMBL/GenBank/DDBJ databases">
        <authorList>
            <consortium name="Pathogen Informatics"/>
        </authorList>
    </citation>
    <scope>NUCLEOTIDE SEQUENCE [LARGE SCALE GENOMIC DNA]</scope>
</reference>
<evidence type="ECO:0000313" key="5">
    <source>
        <dbReference type="Proteomes" id="UP000281553"/>
    </source>
</evidence>
<keyword evidence="5" id="KW-1185">Reference proteome</keyword>
<evidence type="ECO:0000256" key="1">
    <source>
        <dbReference type="ARBA" id="ARBA00022441"/>
    </source>
</evidence>
<organism evidence="4 5">
    <name type="scientific">Dibothriocephalus latus</name>
    <name type="common">Fish tapeworm</name>
    <name type="synonym">Diphyllobothrium latum</name>
    <dbReference type="NCBI Taxonomy" id="60516"/>
    <lineage>
        <taxon>Eukaryota</taxon>
        <taxon>Metazoa</taxon>
        <taxon>Spiralia</taxon>
        <taxon>Lophotrochozoa</taxon>
        <taxon>Platyhelminthes</taxon>
        <taxon>Cestoda</taxon>
        <taxon>Eucestoda</taxon>
        <taxon>Diphyllobothriidea</taxon>
        <taxon>Diphyllobothriidae</taxon>
        <taxon>Dibothriocephalus</taxon>
    </lineage>
</organism>
<proteinExistence type="predicted"/>
<dbReference type="Gene3D" id="3.30.710.10">
    <property type="entry name" value="Potassium Channel Kv1.1, Chain A"/>
    <property type="match status" value="1"/>
</dbReference>
<dbReference type="OrthoDB" id="8185403at2759"/>